<evidence type="ECO:0000313" key="1">
    <source>
        <dbReference type="EMBL" id="KKZ15117.1"/>
    </source>
</evidence>
<organism evidence="1 2">
    <name type="scientific">Candidatus Synechococcus spongiarum 142</name>
    <dbReference type="NCBI Taxonomy" id="1608213"/>
    <lineage>
        <taxon>Bacteria</taxon>
        <taxon>Bacillati</taxon>
        <taxon>Cyanobacteriota</taxon>
        <taxon>Cyanophyceae</taxon>
        <taxon>Synechococcales</taxon>
        <taxon>Synechococcaceae</taxon>
        <taxon>Synechococcus</taxon>
    </lineage>
</organism>
<protein>
    <submittedName>
        <fullName evidence="1">Uncharacterized protein</fullName>
    </submittedName>
</protein>
<dbReference type="Proteomes" id="UP000035054">
    <property type="component" value="Unassembled WGS sequence"/>
</dbReference>
<dbReference type="Gene3D" id="3.30.830.10">
    <property type="entry name" value="Metalloenzyme, LuxS/M16 peptidase-like"/>
    <property type="match status" value="1"/>
</dbReference>
<dbReference type="EMBL" id="JXUO01000066">
    <property type="protein sequence ID" value="KKZ15117.1"/>
    <property type="molecule type" value="Genomic_DNA"/>
</dbReference>
<sequence>MRLDLHHRHQRMELLVQRRRHVGVMALCWWITGGSAADPPDQRGQAQLLAGTIQRGTIHQDAMALAEALESRGAYFAAGAREDGVVLCLGCMSTDAVPL</sequence>
<gene>
    <name evidence="1" type="ORF">TH68_02125</name>
</gene>
<name>A0A6N3X9R1_9SYNE</name>
<dbReference type="GO" id="GO:0046872">
    <property type="term" value="F:metal ion binding"/>
    <property type="evidence" value="ECO:0007669"/>
    <property type="project" value="InterPro"/>
</dbReference>
<dbReference type="AlphaFoldDB" id="A0A6N3X9R1"/>
<dbReference type="InterPro" id="IPR011249">
    <property type="entry name" value="Metalloenz_LuxS/M16"/>
</dbReference>
<accession>A0A6N3X9R1</accession>
<dbReference type="SUPFAM" id="SSF63411">
    <property type="entry name" value="LuxS/MPP-like metallohydrolase"/>
    <property type="match status" value="1"/>
</dbReference>
<comment type="caution">
    <text evidence="1">The sequence shown here is derived from an EMBL/GenBank/DDBJ whole genome shotgun (WGS) entry which is preliminary data.</text>
</comment>
<proteinExistence type="predicted"/>
<reference evidence="1 2" key="1">
    <citation type="submission" date="2015-01" db="EMBL/GenBank/DDBJ databases">
        <title>Lifestyle Evolution in Cyanobacterial Symbionts of Sponges.</title>
        <authorList>
            <person name="Burgsdorf I."/>
            <person name="Slaby B.M."/>
            <person name="Handley K.M."/>
            <person name="Haber M."/>
            <person name="Blom J."/>
            <person name="Marshall C.W."/>
            <person name="Gilbert J.A."/>
            <person name="Hentschel U."/>
            <person name="Steindler L."/>
        </authorList>
    </citation>
    <scope>NUCLEOTIDE SEQUENCE [LARGE SCALE GENOMIC DNA]</scope>
    <source>
        <strain evidence="1">142</strain>
    </source>
</reference>
<feature type="non-terminal residue" evidence="1">
    <location>
        <position position="99"/>
    </location>
</feature>
<evidence type="ECO:0000313" key="2">
    <source>
        <dbReference type="Proteomes" id="UP000035054"/>
    </source>
</evidence>